<name>A0A642VCA1_9ASCO</name>
<gene>
    <name evidence="2" type="ORF">TRICI_001998</name>
</gene>
<comment type="caution">
    <text evidence="2">The sequence shown here is derived from an EMBL/GenBank/DDBJ whole genome shotgun (WGS) entry which is preliminary data.</text>
</comment>
<protein>
    <submittedName>
        <fullName evidence="2">Uncharacterized protein</fullName>
    </submittedName>
</protein>
<sequence>MRHSPPPTVFPNRAELLEDGSAYCPFSLRETALVVDSRSHLAICLISKFVLTKNEIPVHCLICPHCLEFRRGVAATDPEYASIATDKGLDEFRMHPRRIPPGETSYRELPVIEGTKKPYSGLTVSLRFLCVPCLNNGVIESGMNDPDEYLDATMRYYACENHLFNVHQVVLELAERNMVTCFAMAFKTLGDSAFSTQPDHRIVKLDSIPKDSSAHPGPPSPPRESRWDFS</sequence>
<evidence type="ECO:0000256" key="1">
    <source>
        <dbReference type="SAM" id="MobiDB-lite"/>
    </source>
</evidence>
<proteinExistence type="predicted"/>
<organism evidence="2 3">
    <name type="scientific">Trichomonascus ciferrii</name>
    <dbReference type="NCBI Taxonomy" id="44093"/>
    <lineage>
        <taxon>Eukaryota</taxon>
        <taxon>Fungi</taxon>
        <taxon>Dikarya</taxon>
        <taxon>Ascomycota</taxon>
        <taxon>Saccharomycotina</taxon>
        <taxon>Dipodascomycetes</taxon>
        <taxon>Dipodascales</taxon>
        <taxon>Trichomonascaceae</taxon>
        <taxon>Trichomonascus</taxon>
        <taxon>Trichomonascus ciferrii complex</taxon>
    </lineage>
</organism>
<accession>A0A642VCA1</accession>
<keyword evidence="3" id="KW-1185">Reference proteome</keyword>
<dbReference type="Proteomes" id="UP000761534">
    <property type="component" value="Unassembled WGS sequence"/>
</dbReference>
<feature type="region of interest" description="Disordered" evidence="1">
    <location>
        <begin position="206"/>
        <end position="230"/>
    </location>
</feature>
<evidence type="ECO:0000313" key="2">
    <source>
        <dbReference type="EMBL" id="KAA8915844.1"/>
    </source>
</evidence>
<reference evidence="2" key="1">
    <citation type="journal article" date="2019" name="G3 (Bethesda)">
        <title>Genome Assemblies of Two Rare Opportunistic Yeast Pathogens: Diutina rugosa (syn. Candida rugosa) and Trichomonascus ciferrii (syn. Candida ciferrii).</title>
        <authorList>
            <person name="Mixao V."/>
            <person name="Saus E."/>
            <person name="Hansen A.P."/>
            <person name="Lass-Florl C."/>
            <person name="Gabaldon T."/>
        </authorList>
    </citation>
    <scope>NUCLEOTIDE SEQUENCE</scope>
    <source>
        <strain evidence="2">CBS 4856</strain>
    </source>
</reference>
<dbReference type="AlphaFoldDB" id="A0A642VCA1"/>
<dbReference type="VEuPathDB" id="FungiDB:TRICI_001998"/>
<dbReference type="EMBL" id="SWFS01000136">
    <property type="protein sequence ID" value="KAA8915844.1"/>
    <property type="molecule type" value="Genomic_DNA"/>
</dbReference>
<evidence type="ECO:0000313" key="3">
    <source>
        <dbReference type="Proteomes" id="UP000761534"/>
    </source>
</evidence>